<dbReference type="InterPro" id="IPR017575">
    <property type="entry name" value="CRISPR-assoc_helicase_Cas3"/>
</dbReference>
<organism evidence="2 3">
    <name type="scientific">Herpetosiphon aurantiacus (strain ATCC 23779 / DSM 785 / 114-95)</name>
    <dbReference type="NCBI Taxonomy" id="316274"/>
    <lineage>
        <taxon>Bacteria</taxon>
        <taxon>Bacillati</taxon>
        <taxon>Chloroflexota</taxon>
        <taxon>Chloroflexia</taxon>
        <taxon>Herpetosiphonales</taxon>
        <taxon>Herpetosiphonaceae</taxon>
        <taxon>Herpetosiphon</taxon>
    </lineage>
</organism>
<proteinExistence type="predicted"/>
<keyword evidence="2" id="KW-0067">ATP-binding</keyword>
<dbReference type="PROSITE" id="PS51192">
    <property type="entry name" value="HELICASE_ATP_BIND_1"/>
    <property type="match status" value="1"/>
</dbReference>
<dbReference type="eggNOG" id="COG1203">
    <property type="taxonomic scope" value="Bacteria"/>
</dbReference>
<dbReference type="SMART" id="SM00487">
    <property type="entry name" value="DEXDc"/>
    <property type="match status" value="1"/>
</dbReference>
<dbReference type="InterPro" id="IPR027417">
    <property type="entry name" value="P-loop_NTPase"/>
</dbReference>
<dbReference type="BioCyc" id="HAUR316274:GHYA-2259-MONOMER"/>
<evidence type="ECO:0000313" key="2">
    <source>
        <dbReference type="EMBL" id="ABX04871.1"/>
    </source>
</evidence>
<reference evidence="2 3" key="1">
    <citation type="journal article" date="2011" name="Stand. Genomic Sci.">
        <title>Complete genome sequence of the filamentous gliding predatory bacterium Herpetosiphon aurantiacus type strain (114-95(T)).</title>
        <authorList>
            <person name="Kiss H."/>
            <person name="Nett M."/>
            <person name="Domin N."/>
            <person name="Martin K."/>
            <person name="Maresca J.A."/>
            <person name="Copeland A."/>
            <person name="Lapidus A."/>
            <person name="Lucas S."/>
            <person name="Berry K.W."/>
            <person name="Glavina Del Rio T."/>
            <person name="Dalin E."/>
            <person name="Tice H."/>
            <person name="Pitluck S."/>
            <person name="Richardson P."/>
            <person name="Bruce D."/>
            <person name="Goodwin L."/>
            <person name="Han C."/>
            <person name="Detter J.C."/>
            <person name="Schmutz J."/>
            <person name="Brettin T."/>
            <person name="Land M."/>
            <person name="Hauser L."/>
            <person name="Kyrpides N.C."/>
            <person name="Ivanova N."/>
            <person name="Goker M."/>
            <person name="Woyke T."/>
            <person name="Klenk H.P."/>
            <person name="Bryant D.A."/>
        </authorList>
    </citation>
    <scope>NUCLEOTIDE SEQUENCE [LARGE SCALE GENOMIC DNA]</scope>
    <source>
        <strain evidence="3">ATCC 23779 / DSM 785 / 114-95</strain>
    </source>
</reference>
<dbReference type="AlphaFoldDB" id="A9AX63"/>
<evidence type="ECO:0000313" key="3">
    <source>
        <dbReference type="Proteomes" id="UP000000787"/>
    </source>
</evidence>
<keyword evidence="3" id="KW-1185">Reference proteome</keyword>
<dbReference type="InterPro" id="IPR014001">
    <property type="entry name" value="Helicase_ATP-bd"/>
</dbReference>
<dbReference type="InterPro" id="IPR011545">
    <property type="entry name" value="DEAD/DEAH_box_helicase_dom"/>
</dbReference>
<dbReference type="GO" id="GO:0004386">
    <property type="term" value="F:helicase activity"/>
    <property type="evidence" value="ECO:0007669"/>
    <property type="project" value="UniProtKB-KW"/>
</dbReference>
<keyword evidence="2" id="KW-0378">Hydrolase</keyword>
<dbReference type="KEGG" id="hau:Haur_2231"/>
<dbReference type="Pfam" id="PF00270">
    <property type="entry name" value="DEAD"/>
    <property type="match status" value="1"/>
</dbReference>
<dbReference type="HOGENOM" id="CLU_367165_0_0_0"/>
<name>A9AX63_HERA2</name>
<accession>A9AX63</accession>
<dbReference type="Proteomes" id="UP000000787">
    <property type="component" value="Chromosome"/>
</dbReference>
<dbReference type="SUPFAM" id="SSF52540">
    <property type="entry name" value="P-loop containing nucleoside triphosphate hydrolases"/>
    <property type="match status" value="1"/>
</dbReference>
<dbReference type="EMBL" id="CP000875">
    <property type="protein sequence ID" value="ABX04871.1"/>
    <property type="molecule type" value="Genomic_DNA"/>
</dbReference>
<keyword evidence="2" id="KW-0547">Nucleotide-binding</keyword>
<dbReference type="STRING" id="316274.Haur_2231"/>
<sequence length="778" mass="88907">MITIQLTGHKEKLAPPNTIPNYRAAAPLLYHQVRTYQALEQAPLVMNTYATGTGKTTAASLRLLHPDQQKRNTLIIAPTNALIEQHCADAQAFIDDNQLAMRTLPINAATIRDITSETRRGEILQRLIANPLTFAEALGLPNDAEKLPFVAVTNPDIFYLALYFRYGPLDQRNVWEKFIRQFHYIVIDEFHYYDNKQFSNFLFFFNLWKEWGYFEAGYKICLLSATPRDAVYRYLNQVFGADGWQRVGPDNEPESSSALPPTPTLAPLTMHIHNDNLEEWLQTQSQIVADWQANALDSVIISSSLGKINRIHATLRQLNPIRITGPEPPEHRRLVRPVILATPTVDIGYNFGRPGKQRQSIDRLICDAKFGDELTQRIGRAGRVLGREQTDIPGEAHIFISEDAFGELKQWDTQTLNRAEWASIIHQLEHLPAKHQLEGYIRQYALLETFYPLLKLQQLTPKDDPDQEALFNAMRDIFAPNSQRTIGSLRHFYRVYEEREQWLRLSESAKWADRGAVAKHFAAQLSWLASTKDRQQEIKPEQVRGILDQRLIGHSTPQNALIDFIESQVVMTKALFNFREAWQGPKAAIYDPNQLLSSQTLTYFDLFHAFCHFDVTIYPSKTKFEQDAGSSESADVYLRINQLRPTPLGLAFEHPNTDQLDQTTFDDRYCNTIIGIKGLLLSAYEYGSRATVPIPTEIRNTVKSNAIPCLIVDQASTNALIRVLQGSPIYRQVLKVDFGGLFEEYTMVTGTAAFHVIPELKRHFLMRQKRVNDQPIFL</sequence>
<evidence type="ECO:0000259" key="1">
    <source>
        <dbReference type="PROSITE" id="PS51192"/>
    </source>
</evidence>
<feature type="domain" description="Helicase ATP-binding" evidence="1">
    <location>
        <begin position="36"/>
        <end position="245"/>
    </location>
</feature>
<dbReference type="NCBIfam" id="TIGR03158">
    <property type="entry name" value="cas3_cyano"/>
    <property type="match status" value="1"/>
</dbReference>
<dbReference type="Gene3D" id="3.40.50.300">
    <property type="entry name" value="P-loop containing nucleotide triphosphate hydrolases"/>
    <property type="match status" value="1"/>
</dbReference>
<dbReference type="InParanoid" id="A9AX63"/>
<keyword evidence="2" id="KW-0347">Helicase</keyword>
<gene>
    <name evidence="2" type="ordered locus">Haur_2231</name>
</gene>
<protein>
    <submittedName>
        <fullName evidence="2">Helicase superfamily 1 and 2 ATP-binding</fullName>
    </submittedName>
</protein>
<dbReference type="GO" id="GO:0005524">
    <property type="term" value="F:ATP binding"/>
    <property type="evidence" value="ECO:0007669"/>
    <property type="project" value="UniProtKB-KW"/>
</dbReference>
<dbReference type="GO" id="GO:0003676">
    <property type="term" value="F:nucleic acid binding"/>
    <property type="evidence" value="ECO:0007669"/>
    <property type="project" value="InterPro"/>
</dbReference>